<dbReference type="EMBL" id="AJIL01000056">
    <property type="protein sequence ID" value="KNE98480.1"/>
    <property type="molecule type" value="Genomic_DNA"/>
</dbReference>
<feature type="compositionally biased region" description="Low complexity" evidence="1">
    <location>
        <begin position="207"/>
        <end position="226"/>
    </location>
</feature>
<gene>
    <name evidence="2" type="ORF">PSTG_08218</name>
</gene>
<organism evidence="2 3">
    <name type="scientific">Puccinia striiformis f. sp. tritici PST-78</name>
    <dbReference type="NCBI Taxonomy" id="1165861"/>
    <lineage>
        <taxon>Eukaryota</taxon>
        <taxon>Fungi</taxon>
        <taxon>Dikarya</taxon>
        <taxon>Basidiomycota</taxon>
        <taxon>Pucciniomycotina</taxon>
        <taxon>Pucciniomycetes</taxon>
        <taxon>Pucciniales</taxon>
        <taxon>Pucciniaceae</taxon>
        <taxon>Puccinia</taxon>
    </lineage>
</organism>
<proteinExistence type="predicted"/>
<feature type="region of interest" description="Disordered" evidence="1">
    <location>
        <begin position="289"/>
        <end position="410"/>
    </location>
</feature>
<dbReference type="Proteomes" id="UP000054564">
    <property type="component" value="Unassembled WGS sequence"/>
</dbReference>
<accession>A0A0L0VGT6</accession>
<feature type="region of interest" description="Disordered" evidence="1">
    <location>
        <begin position="196"/>
        <end position="249"/>
    </location>
</feature>
<keyword evidence="3" id="KW-1185">Reference proteome</keyword>
<evidence type="ECO:0000313" key="2">
    <source>
        <dbReference type="EMBL" id="KNE98480.1"/>
    </source>
</evidence>
<feature type="compositionally biased region" description="Polar residues" evidence="1">
    <location>
        <begin position="328"/>
        <end position="340"/>
    </location>
</feature>
<feature type="region of interest" description="Disordered" evidence="1">
    <location>
        <begin position="74"/>
        <end position="118"/>
    </location>
</feature>
<dbReference type="STRING" id="1165861.A0A0L0VGT6"/>
<protein>
    <submittedName>
        <fullName evidence="2">Uncharacterized protein</fullName>
    </submittedName>
</protein>
<reference evidence="3" key="1">
    <citation type="submission" date="2014-03" db="EMBL/GenBank/DDBJ databases">
        <title>The Genome Sequence of Puccinia striiformis f. sp. tritici PST-78.</title>
        <authorList>
            <consortium name="The Broad Institute Genome Sequencing Platform"/>
            <person name="Cuomo C."/>
            <person name="Hulbert S."/>
            <person name="Chen X."/>
            <person name="Walker B."/>
            <person name="Young S.K."/>
            <person name="Zeng Q."/>
            <person name="Gargeya S."/>
            <person name="Fitzgerald M."/>
            <person name="Haas B."/>
            <person name="Abouelleil A."/>
            <person name="Alvarado L."/>
            <person name="Arachchi H.M."/>
            <person name="Berlin A.M."/>
            <person name="Chapman S.B."/>
            <person name="Goldberg J."/>
            <person name="Griggs A."/>
            <person name="Gujja S."/>
            <person name="Hansen M."/>
            <person name="Howarth C."/>
            <person name="Imamovic A."/>
            <person name="Larimer J."/>
            <person name="McCowan C."/>
            <person name="Montmayeur A."/>
            <person name="Murphy C."/>
            <person name="Neiman D."/>
            <person name="Pearson M."/>
            <person name="Priest M."/>
            <person name="Roberts A."/>
            <person name="Saif S."/>
            <person name="Shea T."/>
            <person name="Sisk P."/>
            <person name="Sykes S."/>
            <person name="Wortman J."/>
            <person name="Nusbaum C."/>
            <person name="Birren B."/>
        </authorList>
    </citation>
    <scope>NUCLEOTIDE SEQUENCE [LARGE SCALE GENOMIC DNA]</scope>
    <source>
        <strain evidence="3">race PST-78</strain>
    </source>
</reference>
<comment type="caution">
    <text evidence="2">The sequence shown here is derived from an EMBL/GenBank/DDBJ whole genome shotgun (WGS) entry which is preliminary data.</text>
</comment>
<evidence type="ECO:0000256" key="1">
    <source>
        <dbReference type="SAM" id="MobiDB-lite"/>
    </source>
</evidence>
<feature type="compositionally biased region" description="Low complexity" evidence="1">
    <location>
        <begin position="309"/>
        <end position="324"/>
    </location>
</feature>
<name>A0A0L0VGT6_9BASI</name>
<feature type="compositionally biased region" description="Polar residues" evidence="1">
    <location>
        <begin position="372"/>
        <end position="383"/>
    </location>
</feature>
<evidence type="ECO:0000313" key="3">
    <source>
        <dbReference type="Proteomes" id="UP000054564"/>
    </source>
</evidence>
<dbReference type="AlphaFoldDB" id="A0A0L0VGT6"/>
<sequence length="579" mass="61862">MTSAWFNWASNGYETRIRHLEGIVSQLATPRRHPPSAIKCSAPLAGSFRYSMDRGLIPLLSKATEKSLESAQSFSTRLDSWSPTTSGARRRPSPPPIPSHSTQRSTSTLGRPPTPSAMLCSSRHIANPSLPSNLVNLTSRKPLKGTYSSVLTQVDSRPLATSRPRPRSFPLPTHGPVLLGAKQTLAGSEIRTNHVAISEPNSSVRHPASSPSALAPPSCPLSPSAPTTKGDLSPEKNTPCSSVAPGGLASRSDTASACLCVTATVSEPPDPVPISSTDETATSILATSVSQPGINVDQARPPSPPPSASAPHPLLALSSPSDPLIDCPTQTQGRSLPQSRSSDRFPPPQRPRNQPSKGFSVACRDPLLFTHPNISSTQDTSVPASDPRTDVDDGPNEWTSQTRKLPSTPMFLIDPSENDIPNLYLELGYSTLKHSQASSLAPVPSLKTTSEGLDRVLTGDYGFIYLSPKVPLNNAMLWSSGLRKKITSHLRLQDCGIFWPSYGNLGARLLAAHGTPILLLSATCRPIAVGKILFGLKIPPENMCWVNGELTRLEICLIQIPLDSSLGSCNNQEFLGQEQ</sequence>
<feature type="region of interest" description="Disordered" evidence="1">
    <location>
        <begin position="148"/>
        <end position="177"/>
    </location>
</feature>